<feature type="region of interest" description="Disordered" evidence="1">
    <location>
        <begin position="1"/>
        <end position="27"/>
    </location>
</feature>
<gene>
    <name evidence="2" type="ORF">Rumeso_02037</name>
</gene>
<accession>A0A017HQB6</accession>
<dbReference type="AlphaFoldDB" id="A0A017HQB6"/>
<proteinExistence type="predicted"/>
<organism evidence="2 3">
    <name type="scientific">Rubellimicrobium mesophilum DSM 19309</name>
    <dbReference type="NCBI Taxonomy" id="442562"/>
    <lineage>
        <taxon>Bacteria</taxon>
        <taxon>Pseudomonadati</taxon>
        <taxon>Pseudomonadota</taxon>
        <taxon>Alphaproteobacteria</taxon>
        <taxon>Rhodobacterales</taxon>
        <taxon>Roseobacteraceae</taxon>
        <taxon>Rubellimicrobium</taxon>
    </lineage>
</organism>
<dbReference type="Proteomes" id="UP000019666">
    <property type="component" value="Unassembled WGS sequence"/>
</dbReference>
<reference evidence="2 3" key="1">
    <citation type="submission" date="2013-02" db="EMBL/GenBank/DDBJ databases">
        <authorList>
            <person name="Fiebig A."/>
            <person name="Goeker M."/>
            <person name="Klenk H.-P.P."/>
        </authorList>
    </citation>
    <scope>NUCLEOTIDE SEQUENCE [LARGE SCALE GENOMIC DNA]</scope>
    <source>
        <strain evidence="2 3">DSM 19309</strain>
    </source>
</reference>
<dbReference type="STRING" id="442562.Rumeso_02037"/>
<sequence>MLLPVQGRSVPDEPEVKAQGKGGGQPPRAFWDDMIVAVAGLLLHGQLVPQRQAEVKNAMLDWAADHGHDISESAVKDKAKKLFEAYQTEGRNFLKGGS</sequence>
<keyword evidence="3" id="KW-1185">Reference proteome</keyword>
<dbReference type="EMBL" id="AOSK01000046">
    <property type="protein sequence ID" value="EYD76373.1"/>
    <property type="molecule type" value="Genomic_DNA"/>
</dbReference>
<protein>
    <submittedName>
        <fullName evidence="2">Uncharacterized protein</fullName>
    </submittedName>
</protein>
<evidence type="ECO:0000313" key="2">
    <source>
        <dbReference type="EMBL" id="EYD76373.1"/>
    </source>
</evidence>
<comment type="caution">
    <text evidence="2">The sequence shown here is derived from an EMBL/GenBank/DDBJ whole genome shotgun (WGS) entry which is preliminary data.</text>
</comment>
<evidence type="ECO:0000256" key="1">
    <source>
        <dbReference type="SAM" id="MobiDB-lite"/>
    </source>
</evidence>
<dbReference type="HOGENOM" id="CLU_2331932_0_0_5"/>
<name>A0A017HQB6_9RHOB</name>
<evidence type="ECO:0000313" key="3">
    <source>
        <dbReference type="Proteomes" id="UP000019666"/>
    </source>
</evidence>